<reference evidence="3 4" key="1">
    <citation type="submission" date="2016-09" db="EMBL/GenBank/DDBJ databases">
        <title>Pseudonocardia autotrophica DSM535, a candidate organism with high potential of specific P450 cytochromes.</title>
        <authorList>
            <person name="Grumaz C."/>
            <person name="Vainshtein Y."/>
            <person name="Kirstahler P."/>
            <person name="Sohn K."/>
        </authorList>
    </citation>
    <scope>NUCLEOTIDE SEQUENCE [LARGE SCALE GENOMIC DNA]</scope>
    <source>
        <strain evidence="3 4">DSM 535</strain>
    </source>
</reference>
<dbReference type="AlphaFoldDB" id="A0A1Y2MJ55"/>
<name>A0A1Y2MJ55_PSEAH</name>
<accession>A0A1Y2MJ55</accession>
<evidence type="ECO:0000313" key="3">
    <source>
        <dbReference type="EMBL" id="OSY35280.1"/>
    </source>
</evidence>
<organism evidence="3 4">
    <name type="scientific">Pseudonocardia autotrophica</name>
    <name type="common">Amycolata autotrophica</name>
    <name type="synonym">Nocardia autotrophica</name>
    <dbReference type="NCBI Taxonomy" id="2074"/>
    <lineage>
        <taxon>Bacteria</taxon>
        <taxon>Bacillati</taxon>
        <taxon>Actinomycetota</taxon>
        <taxon>Actinomycetes</taxon>
        <taxon>Pseudonocardiales</taxon>
        <taxon>Pseudonocardiaceae</taxon>
        <taxon>Pseudonocardia</taxon>
    </lineage>
</organism>
<feature type="transmembrane region" description="Helical" evidence="2">
    <location>
        <begin position="54"/>
        <end position="71"/>
    </location>
</feature>
<keyword evidence="2" id="KW-0472">Membrane</keyword>
<dbReference type="OrthoDB" id="3827724at2"/>
<comment type="caution">
    <text evidence="3">The sequence shown here is derived from an EMBL/GenBank/DDBJ whole genome shotgun (WGS) entry which is preliminary data.</text>
</comment>
<proteinExistence type="predicted"/>
<keyword evidence="2" id="KW-0812">Transmembrane</keyword>
<dbReference type="STRING" id="2074.BG845_06146"/>
<keyword evidence="4" id="KW-1185">Reference proteome</keyword>
<evidence type="ECO:0000256" key="2">
    <source>
        <dbReference type="SAM" id="Phobius"/>
    </source>
</evidence>
<sequence>MNEPAAGRVLSVRSIVAAGVLLVAIAAAVAWVLLHLFGGGTPQDAARLDAVRTTATIVLGTGGAVALLLAARRQRSTEQTLVHQMEVARGVERDALERRTAESFTRASDQLGSSSAAVRLAGAYALEQIGREDAGRRQMIVDVLCAYLRVPPSADTSDPQEDVVREVVTDRVVTHLKKDSADFWPGISVNLSNTTLGHLLLSDTEFVVADFHGTTFRDRVTCSRSVARIVNFEDCTFEGGAQFGGLRVASMAMFDRAVFTGFTDFSDARFPWYVSFADAEFADRHSFTGATISSEESDLFGVTMPDGWRFEPGPDPTEHRVVPESGAGLTPG</sequence>
<evidence type="ECO:0000313" key="4">
    <source>
        <dbReference type="Proteomes" id="UP000194360"/>
    </source>
</evidence>
<keyword evidence="2" id="KW-1133">Transmembrane helix</keyword>
<dbReference type="Gene3D" id="2.160.20.80">
    <property type="entry name" value="E3 ubiquitin-protein ligase SopA"/>
    <property type="match status" value="1"/>
</dbReference>
<dbReference type="Proteomes" id="UP000194360">
    <property type="component" value="Unassembled WGS sequence"/>
</dbReference>
<gene>
    <name evidence="3" type="ORF">BG845_06146</name>
</gene>
<feature type="region of interest" description="Disordered" evidence="1">
    <location>
        <begin position="311"/>
        <end position="332"/>
    </location>
</feature>
<evidence type="ECO:0008006" key="5">
    <source>
        <dbReference type="Google" id="ProtNLM"/>
    </source>
</evidence>
<dbReference type="RefSeq" id="WP_085916215.1">
    <property type="nucleotide sequence ID" value="NZ_AP018920.1"/>
</dbReference>
<dbReference type="EMBL" id="MIGB01000054">
    <property type="protein sequence ID" value="OSY35280.1"/>
    <property type="molecule type" value="Genomic_DNA"/>
</dbReference>
<feature type="transmembrane region" description="Helical" evidence="2">
    <location>
        <begin position="12"/>
        <end position="34"/>
    </location>
</feature>
<protein>
    <recommendedName>
        <fullName evidence="5">Pentapeptide repeats (8 copies)</fullName>
    </recommendedName>
</protein>
<evidence type="ECO:0000256" key="1">
    <source>
        <dbReference type="SAM" id="MobiDB-lite"/>
    </source>
</evidence>